<evidence type="ECO:0000256" key="1">
    <source>
        <dbReference type="SAM" id="MobiDB-lite"/>
    </source>
</evidence>
<keyword evidence="5" id="KW-1185">Reference proteome</keyword>
<protein>
    <submittedName>
        <fullName evidence="4">Uncharacterized protein</fullName>
    </submittedName>
</protein>
<proteinExistence type="predicted"/>
<dbReference type="GeneID" id="77803959"/>
<dbReference type="Proteomes" id="UP001164743">
    <property type="component" value="Chromosome 14A"/>
</dbReference>
<keyword evidence="3" id="KW-0732">Signal</keyword>
<keyword evidence="2" id="KW-1133">Transmembrane helix</keyword>
<keyword evidence="2" id="KW-0812">Transmembrane</keyword>
<dbReference type="EMBL" id="CP110434">
    <property type="protein sequence ID" value="WAQ91473.1"/>
    <property type="molecule type" value="Genomic_DNA"/>
</dbReference>
<sequence>MLLQHILTITCTIMGPTFSAPMERSAAKATTEEVNLRDSRAGADDQMMFPDIAPSLASTSKENVHDDLCGDQADQNPQMLTIAAQAAKQEANQGLWRVETVQTRASASQPAVDREELVDDTTSKPIRSGDHPDHQDLIDSQSSGTVLKEAKCPKYATSSEIAIVERTMQRVGLRGFIALYFTALMSAAAVVLTIPFELDHPALARTEGISNQACK</sequence>
<name>A0ABY7D2Y0_9BASI</name>
<evidence type="ECO:0000256" key="2">
    <source>
        <dbReference type="SAM" id="Phobius"/>
    </source>
</evidence>
<keyword evidence="2" id="KW-0472">Membrane</keyword>
<feature type="compositionally biased region" description="Basic and acidic residues" evidence="1">
    <location>
        <begin position="127"/>
        <end position="137"/>
    </location>
</feature>
<organism evidence="4 5">
    <name type="scientific">Puccinia triticina</name>
    <dbReference type="NCBI Taxonomy" id="208348"/>
    <lineage>
        <taxon>Eukaryota</taxon>
        <taxon>Fungi</taxon>
        <taxon>Dikarya</taxon>
        <taxon>Basidiomycota</taxon>
        <taxon>Pucciniomycotina</taxon>
        <taxon>Pucciniomycetes</taxon>
        <taxon>Pucciniales</taxon>
        <taxon>Pucciniaceae</taxon>
        <taxon>Puccinia</taxon>
    </lineage>
</organism>
<feature type="chain" id="PRO_5045071939" evidence="3">
    <location>
        <begin position="20"/>
        <end position="215"/>
    </location>
</feature>
<feature type="signal peptide" evidence="3">
    <location>
        <begin position="1"/>
        <end position="19"/>
    </location>
</feature>
<accession>A0ABY7D2Y0</accession>
<evidence type="ECO:0000313" key="4">
    <source>
        <dbReference type="EMBL" id="WAQ91473.1"/>
    </source>
</evidence>
<reference evidence="4" key="1">
    <citation type="submission" date="2022-10" db="EMBL/GenBank/DDBJ databases">
        <title>Puccinia triticina Genome sequencing and assembly.</title>
        <authorList>
            <person name="Li C."/>
        </authorList>
    </citation>
    <scope>NUCLEOTIDE SEQUENCE</scope>
    <source>
        <strain evidence="4">Pt15</strain>
    </source>
</reference>
<evidence type="ECO:0000256" key="3">
    <source>
        <dbReference type="SAM" id="SignalP"/>
    </source>
</evidence>
<feature type="transmembrane region" description="Helical" evidence="2">
    <location>
        <begin position="176"/>
        <end position="196"/>
    </location>
</feature>
<gene>
    <name evidence="4" type="ORF">PtA15_14A357</name>
</gene>
<dbReference type="RefSeq" id="XP_053027028.1">
    <property type="nucleotide sequence ID" value="XM_053163064.1"/>
</dbReference>
<feature type="region of interest" description="Disordered" evidence="1">
    <location>
        <begin position="103"/>
        <end position="138"/>
    </location>
</feature>
<evidence type="ECO:0000313" key="5">
    <source>
        <dbReference type="Proteomes" id="UP001164743"/>
    </source>
</evidence>